<dbReference type="InterPro" id="IPR012418">
    <property type="entry name" value="CAP160"/>
</dbReference>
<protein>
    <recommendedName>
        <fullName evidence="7">Low-temperature-induced 65 kDa protein</fullName>
    </recommendedName>
</protein>
<dbReference type="Pfam" id="PF23403">
    <property type="entry name" value="LTI65_LTI78_N"/>
    <property type="match status" value="1"/>
</dbReference>
<feature type="compositionally biased region" description="Polar residues" evidence="1">
    <location>
        <begin position="230"/>
        <end position="239"/>
    </location>
</feature>
<feature type="compositionally biased region" description="Gly residues" evidence="1">
    <location>
        <begin position="252"/>
        <end position="262"/>
    </location>
</feature>
<comment type="caution">
    <text evidence="5">The sequence shown here is derived from an EMBL/GenBank/DDBJ whole genome shotgun (WGS) entry which is preliminary data.</text>
</comment>
<dbReference type="InterPro" id="IPR056605">
    <property type="entry name" value="LTI65_LTI78_N"/>
</dbReference>
<dbReference type="InterPro" id="IPR037491">
    <property type="entry name" value="LTI78/LTI65"/>
</dbReference>
<gene>
    <name evidence="5" type="ORF">HHK36_001127</name>
</gene>
<evidence type="ECO:0000256" key="1">
    <source>
        <dbReference type="SAM" id="MobiDB-lite"/>
    </source>
</evidence>
<dbReference type="PANTHER" id="PTHR33836">
    <property type="entry name" value="LOW-TEMPERATURE-INDUCED 65 KDA PROTEIN-RELATED"/>
    <property type="match status" value="1"/>
</dbReference>
<proteinExistence type="predicted"/>
<evidence type="ECO:0000259" key="4">
    <source>
        <dbReference type="Pfam" id="PF23403"/>
    </source>
</evidence>
<dbReference type="AlphaFoldDB" id="A0A835A337"/>
<dbReference type="OrthoDB" id="1931597at2759"/>
<feature type="region of interest" description="Disordered" evidence="1">
    <location>
        <begin position="430"/>
        <end position="454"/>
    </location>
</feature>
<feature type="compositionally biased region" description="Polar residues" evidence="1">
    <location>
        <begin position="106"/>
        <end position="116"/>
    </location>
</feature>
<organism evidence="5 6">
    <name type="scientific">Tetracentron sinense</name>
    <name type="common">Spur-leaf</name>
    <dbReference type="NCBI Taxonomy" id="13715"/>
    <lineage>
        <taxon>Eukaryota</taxon>
        <taxon>Viridiplantae</taxon>
        <taxon>Streptophyta</taxon>
        <taxon>Embryophyta</taxon>
        <taxon>Tracheophyta</taxon>
        <taxon>Spermatophyta</taxon>
        <taxon>Magnoliopsida</taxon>
        <taxon>Trochodendrales</taxon>
        <taxon>Trochodendraceae</taxon>
        <taxon>Tetracentron</taxon>
    </lineage>
</organism>
<feature type="compositionally biased region" description="Basic and acidic residues" evidence="1">
    <location>
        <begin position="325"/>
        <end position="337"/>
    </location>
</feature>
<sequence length="454" mass="49018">MDTQMAPAHGHNYEEEPHGAGLHSGDNSLPEVIEGEDEHHEKKSVLKKVKDKAKKIKDTLGIRKHDHGHNNDHDHDEEEDEHEEIEEDPEVHGAPMYESTAARNFVTGQEENSGQPRVNLGHSLPLKEDPDAPKNRPEAFSPGNHQTKVTDPKGTAGGEEVGVTPILRSFGKMNVFEKPEPEQKSSTGSHDQFSSDSPPTNTNTNPQNLQSLLESFDARKPEDQTKEKNSSATSVITDKAISTKNVVASKLGYGGNSDGNGEQGAPVGEYGRKIADTVTEKLAPVYEKVAGTGSAVVSKMHGEGPESEGGVKGADKGISVKEYLTEKFKPSDEDKALSEVISEAMHKRKEEPEKVSQQAQGKVTESPEVARRLGSDEKNSGEGVGSGNESPQKAIVDRVRGAVTSWFGKGGEVQESGDRAKNMSLVRLETTMQGRGSSRSPPTDVVCGLFTDEH</sequence>
<dbReference type="OMA" id="HQTPMKT"/>
<dbReference type="InterPro" id="IPR057059">
    <property type="entry name" value="LTI65/LTI78_PGEED"/>
</dbReference>
<dbReference type="Proteomes" id="UP000655225">
    <property type="component" value="Unassembled WGS sequence"/>
</dbReference>
<dbReference type="GO" id="GO:0009737">
    <property type="term" value="P:response to abscisic acid"/>
    <property type="evidence" value="ECO:0007669"/>
    <property type="project" value="InterPro"/>
</dbReference>
<feature type="compositionally biased region" description="Basic residues" evidence="1">
    <location>
        <begin position="45"/>
        <end position="55"/>
    </location>
</feature>
<feature type="compositionally biased region" description="Basic and acidic residues" evidence="1">
    <location>
        <begin position="344"/>
        <end position="354"/>
    </location>
</feature>
<evidence type="ECO:0008006" key="7">
    <source>
        <dbReference type="Google" id="ProtNLM"/>
    </source>
</evidence>
<evidence type="ECO:0000313" key="5">
    <source>
        <dbReference type="EMBL" id="KAF8413152.1"/>
    </source>
</evidence>
<dbReference type="GO" id="GO:0006950">
    <property type="term" value="P:response to stress"/>
    <property type="evidence" value="ECO:0007669"/>
    <property type="project" value="TreeGrafter"/>
</dbReference>
<feature type="compositionally biased region" description="Low complexity" evidence="1">
    <location>
        <begin position="194"/>
        <end position="213"/>
    </location>
</feature>
<dbReference type="Pfam" id="PF23402">
    <property type="entry name" value="LTI65_LTI78_NYQTKV"/>
    <property type="match status" value="1"/>
</dbReference>
<evidence type="ECO:0000259" key="3">
    <source>
        <dbReference type="Pfam" id="PF23402"/>
    </source>
</evidence>
<feature type="compositionally biased region" description="Basic and acidic residues" evidence="1">
    <location>
        <begin position="216"/>
        <end position="229"/>
    </location>
</feature>
<feature type="domain" description="LTI65/LTI78 N-terminal" evidence="4">
    <location>
        <begin position="38"/>
        <end position="103"/>
    </location>
</feature>
<dbReference type="PANTHER" id="PTHR33836:SF1">
    <property type="entry name" value="LOW-TEMPERATURE-INDUCED 65 KDA PROTEIN-RELATED"/>
    <property type="match status" value="1"/>
</dbReference>
<feature type="compositionally biased region" description="Polar residues" evidence="1">
    <location>
        <begin position="430"/>
        <end position="441"/>
    </location>
</feature>
<dbReference type="EMBL" id="JABCRI010000001">
    <property type="protein sequence ID" value="KAF8413152.1"/>
    <property type="molecule type" value="Genomic_DNA"/>
</dbReference>
<feature type="compositionally biased region" description="Basic and acidic residues" evidence="1">
    <location>
        <begin position="125"/>
        <end position="137"/>
    </location>
</feature>
<name>A0A835A337_TETSI</name>
<reference evidence="5 6" key="1">
    <citation type="submission" date="2020-04" db="EMBL/GenBank/DDBJ databases">
        <title>Plant Genome Project.</title>
        <authorList>
            <person name="Zhang R.-G."/>
        </authorList>
    </citation>
    <scope>NUCLEOTIDE SEQUENCE [LARGE SCALE GENOMIC DNA]</scope>
    <source>
        <strain evidence="5">YNK0</strain>
        <tissue evidence="5">Leaf</tissue>
    </source>
</reference>
<feature type="region of interest" description="Disordered" evidence="1">
    <location>
        <begin position="325"/>
        <end position="397"/>
    </location>
</feature>
<feature type="domain" description="LTI65/LTI78 NYQTKV repeat" evidence="3">
    <location>
        <begin position="117"/>
        <end position="175"/>
    </location>
</feature>
<dbReference type="Pfam" id="PF07918">
    <property type="entry name" value="CAP160"/>
    <property type="match status" value="1"/>
</dbReference>
<feature type="compositionally biased region" description="Basic and acidic residues" evidence="1">
    <location>
        <begin position="56"/>
        <end position="74"/>
    </location>
</feature>
<evidence type="ECO:0000259" key="2">
    <source>
        <dbReference type="Pfam" id="PF23399"/>
    </source>
</evidence>
<feature type="region of interest" description="Disordered" evidence="1">
    <location>
        <begin position="1"/>
        <end position="239"/>
    </location>
</feature>
<feature type="compositionally biased region" description="Basic and acidic residues" evidence="1">
    <location>
        <begin position="368"/>
        <end position="380"/>
    </location>
</feature>
<dbReference type="Pfam" id="PF23399">
    <property type="entry name" value="LTI65_PGEED"/>
    <property type="match status" value="1"/>
</dbReference>
<evidence type="ECO:0000313" key="6">
    <source>
        <dbReference type="Proteomes" id="UP000655225"/>
    </source>
</evidence>
<dbReference type="InterPro" id="IPR057058">
    <property type="entry name" value="LTI65_LTI78_NYQTKV"/>
</dbReference>
<accession>A0A835A337</accession>
<keyword evidence="6" id="KW-1185">Reference proteome</keyword>
<feature type="compositionally biased region" description="Acidic residues" evidence="1">
    <location>
        <begin position="75"/>
        <end position="89"/>
    </location>
</feature>
<feature type="domain" description="LTI65/LTI78 PGEED repeat" evidence="2">
    <location>
        <begin position="315"/>
        <end position="345"/>
    </location>
</feature>
<feature type="region of interest" description="Disordered" evidence="1">
    <location>
        <begin position="249"/>
        <end position="268"/>
    </location>
</feature>